<dbReference type="AlphaFoldDB" id="A0A315RZT2"/>
<evidence type="ECO:0000313" key="7">
    <source>
        <dbReference type="Proteomes" id="UP000293613"/>
    </source>
</evidence>
<keyword evidence="2" id="KW-0813">Transport</keyword>
<dbReference type="InterPro" id="IPR050086">
    <property type="entry name" value="MetN_ABC_transporter-like"/>
</dbReference>
<keyword evidence="4 6" id="KW-0067">ATP-binding</keyword>
<evidence type="ECO:0000256" key="1">
    <source>
        <dbReference type="ARBA" id="ARBA00005417"/>
    </source>
</evidence>
<dbReference type="Pfam" id="PF00005">
    <property type="entry name" value="ABC_tran"/>
    <property type="match status" value="1"/>
</dbReference>
<dbReference type="InterPro" id="IPR003593">
    <property type="entry name" value="AAA+_ATPase"/>
</dbReference>
<dbReference type="InterPro" id="IPR027417">
    <property type="entry name" value="P-loop_NTPase"/>
</dbReference>
<accession>A0A315RZT2</accession>
<dbReference type="GO" id="GO:0015424">
    <property type="term" value="F:ABC-type amino acid transporter activity"/>
    <property type="evidence" value="ECO:0007669"/>
    <property type="project" value="InterPro"/>
</dbReference>
<dbReference type="GO" id="GO:0005524">
    <property type="term" value="F:ATP binding"/>
    <property type="evidence" value="ECO:0007669"/>
    <property type="project" value="UniProtKB-KW"/>
</dbReference>
<dbReference type="OMA" id="CMEPEVM"/>
<dbReference type="PANTHER" id="PTHR43166">
    <property type="entry name" value="AMINO ACID IMPORT ATP-BINDING PROTEIN"/>
    <property type="match status" value="1"/>
</dbReference>
<dbReference type="PANTHER" id="PTHR43166:SF4">
    <property type="entry name" value="PHOSPHONATES IMPORT ATP-BINDING PROTEIN PHNC"/>
    <property type="match status" value="1"/>
</dbReference>
<dbReference type="SUPFAM" id="SSF52540">
    <property type="entry name" value="P-loop containing nucleoside triphosphate hydrolases"/>
    <property type="match status" value="1"/>
</dbReference>
<evidence type="ECO:0000259" key="5">
    <source>
        <dbReference type="PROSITE" id="PS50893"/>
    </source>
</evidence>
<reference evidence="6 7" key="1">
    <citation type="journal article" date="2019" name="Appl. Environ. Microbiol.">
        <title>Dissecting the evolutionary development of the Bifidobacterium animalis species through comparative genomics analyses.</title>
        <authorList>
            <person name="Lugli G.A."/>
            <person name="Mancino W."/>
            <person name="Milani C."/>
            <person name="Duranti S."/>
            <person name="Mancabelli L."/>
            <person name="Napoli S."/>
            <person name="Mangifesta M."/>
            <person name="Viappiani A."/>
            <person name="Anzalone R."/>
            <person name="Longhi G."/>
            <person name="van Sinderen D."/>
            <person name="Ventura M."/>
            <person name="Turroni F."/>
        </authorList>
    </citation>
    <scope>NUCLEOTIDE SEQUENCE [LARGE SCALE GENOMIC DNA]</scope>
    <source>
        <strain evidence="6 7">2011B</strain>
    </source>
</reference>
<dbReference type="Proteomes" id="UP000293613">
    <property type="component" value="Unassembled WGS sequence"/>
</dbReference>
<dbReference type="EMBL" id="RSCO01000029">
    <property type="protein sequence ID" value="RYM93888.1"/>
    <property type="molecule type" value="Genomic_DNA"/>
</dbReference>
<sequence length="297" mass="32607">MTERTDSVATAPADVPALQVTDLLKHYADADRNVFDGISFSVPKGKVLVIVGPSGSGKSTLLRAIAGLEPIQGGTIALDGQVIETGKPGNEKSGRAKRPESLRTKFGMVFQSYELFPNKDVLGNITMAPMLVQKRKKAEVEREAMELLDRVHLADRAQAKPHELSGGQRQRVAICRALILHPEILLLDEITAALDPEMVHEVLEVVVELADAGQTMLIVTHEMQFARAIADRVILLADGQIADRSTNAEQFFTDPQTERAKEFLHSFDFERHRSAQAHERLEAFDEDGTGDGQSAHN</sequence>
<organism evidence="6 7">
    <name type="scientific">Bifidobacterium animalis subsp. lactis</name>
    <name type="common">Bifidobacterium lactis</name>
    <dbReference type="NCBI Taxonomy" id="302911"/>
    <lineage>
        <taxon>Bacteria</taxon>
        <taxon>Bacillati</taxon>
        <taxon>Actinomycetota</taxon>
        <taxon>Actinomycetes</taxon>
        <taxon>Bifidobacteriales</taxon>
        <taxon>Bifidobacteriaceae</taxon>
        <taxon>Bifidobacterium</taxon>
    </lineage>
</organism>
<dbReference type="SMART" id="SM00382">
    <property type="entry name" value="AAA"/>
    <property type="match status" value="1"/>
</dbReference>
<evidence type="ECO:0000313" key="6">
    <source>
        <dbReference type="EMBL" id="RYM93888.1"/>
    </source>
</evidence>
<comment type="caution">
    <text evidence="6">The sequence shown here is derived from an EMBL/GenBank/DDBJ whole genome shotgun (WGS) entry which is preliminary data.</text>
</comment>
<feature type="domain" description="ABC transporter" evidence="5">
    <location>
        <begin position="18"/>
        <end position="263"/>
    </location>
</feature>
<dbReference type="InterPro" id="IPR030679">
    <property type="entry name" value="ABC_ATPase_HisP-typ"/>
</dbReference>
<dbReference type="GO" id="GO:0016887">
    <property type="term" value="F:ATP hydrolysis activity"/>
    <property type="evidence" value="ECO:0007669"/>
    <property type="project" value="InterPro"/>
</dbReference>
<gene>
    <name evidence="6" type="ORF">PG2011B_1284</name>
</gene>
<keyword evidence="3" id="KW-0547">Nucleotide-binding</keyword>
<evidence type="ECO:0000256" key="4">
    <source>
        <dbReference type="ARBA" id="ARBA00022840"/>
    </source>
</evidence>
<dbReference type="InterPro" id="IPR003439">
    <property type="entry name" value="ABC_transporter-like_ATP-bd"/>
</dbReference>
<name>A0A315RZT2_BIFAN</name>
<dbReference type="PROSITE" id="PS50893">
    <property type="entry name" value="ABC_TRANSPORTER_2"/>
    <property type="match status" value="1"/>
</dbReference>
<protein>
    <submittedName>
        <fullName evidence="6">Glutamine ABC transporter ATP-binding protein</fullName>
    </submittedName>
</protein>
<dbReference type="PROSITE" id="PS00211">
    <property type="entry name" value="ABC_TRANSPORTER_1"/>
    <property type="match status" value="1"/>
</dbReference>
<evidence type="ECO:0000256" key="2">
    <source>
        <dbReference type="ARBA" id="ARBA00022448"/>
    </source>
</evidence>
<dbReference type="GeneID" id="29695258"/>
<dbReference type="PIRSF" id="PIRSF039085">
    <property type="entry name" value="ABC_ATPase_HisP"/>
    <property type="match status" value="1"/>
</dbReference>
<dbReference type="RefSeq" id="WP_004218548.1">
    <property type="nucleotide sequence ID" value="NZ_CAKMAC010000005.1"/>
</dbReference>
<dbReference type="InterPro" id="IPR017871">
    <property type="entry name" value="ABC_transporter-like_CS"/>
</dbReference>
<dbReference type="Gene3D" id="3.40.50.300">
    <property type="entry name" value="P-loop containing nucleotide triphosphate hydrolases"/>
    <property type="match status" value="1"/>
</dbReference>
<proteinExistence type="inferred from homology"/>
<comment type="similarity">
    <text evidence="1">Belongs to the ABC transporter superfamily.</text>
</comment>
<evidence type="ECO:0000256" key="3">
    <source>
        <dbReference type="ARBA" id="ARBA00022741"/>
    </source>
</evidence>